<gene>
    <name evidence="6" type="ORF">DXN05_21470</name>
</gene>
<proteinExistence type="inferred from homology"/>
<protein>
    <submittedName>
        <fullName evidence="6">Epoxide hydrolase</fullName>
    </submittedName>
</protein>
<dbReference type="InterPro" id="IPR029058">
    <property type="entry name" value="AB_hydrolase_fold"/>
</dbReference>
<feature type="active site" description="Proton donor" evidence="4">
    <location>
        <position position="300"/>
    </location>
</feature>
<dbReference type="PANTHER" id="PTHR21661:SF35">
    <property type="entry name" value="EPOXIDE HYDROLASE"/>
    <property type="match status" value="1"/>
</dbReference>
<dbReference type="SUPFAM" id="SSF53474">
    <property type="entry name" value="alpha/beta-Hydrolases"/>
    <property type="match status" value="1"/>
</dbReference>
<name>A0A3E1NE97_9BACT</name>
<evidence type="ECO:0000259" key="5">
    <source>
        <dbReference type="Pfam" id="PF06441"/>
    </source>
</evidence>
<dbReference type="RefSeq" id="WP_116849350.1">
    <property type="nucleotide sequence ID" value="NZ_QTJU01000011.1"/>
</dbReference>
<evidence type="ECO:0000256" key="4">
    <source>
        <dbReference type="PIRSR" id="PIRSR001112-1"/>
    </source>
</evidence>
<keyword evidence="3 6" id="KW-0378">Hydrolase</keyword>
<comment type="caution">
    <text evidence="6">The sequence shown here is derived from an EMBL/GenBank/DDBJ whole genome shotgun (WGS) entry which is preliminary data.</text>
</comment>
<accession>A0A3E1NE97</accession>
<evidence type="ECO:0000313" key="6">
    <source>
        <dbReference type="EMBL" id="RFM26172.1"/>
    </source>
</evidence>
<evidence type="ECO:0000313" key="7">
    <source>
        <dbReference type="Proteomes" id="UP000261284"/>
    </source>
</evidence>
<feature type="active site" description="Proton acceptor" evidence="4">
    <location>
        <position position="366"/>
    </location>
</feature>
<feature type="domain" description="Epoxide hydrolase N-terminal" evidence="5">
    <location>
        <begin position="3"/>
        <end position="107"/>
    </location>
</feature>
<dbReference type="InterPro" id="IPR016292">
    <property type="entry name" value="Epoxide_hydrolase"/>
</dbReference>
<keyword evidence="2" id="KW-0058">Aromatic hydrocarbons catabolism</keyword>
<dbReference type="PANTHER" id="PTHR21661">
    <property type="entry name" value="EPOXIDE HYDROLASE 1-RELATED"/>
    <property type="match status" value="1"/>
</dbReference>
<evidence type="ECO:0000256" key="3">
    <source>
        <dbReference type="ARBA" id="ARBA00022801"/>
    </source>
</evidence>
<dbReference type="AlphaFoldDB" id="A0A3E1NE97"/>
<dbReference type="InterPro" id="IPR000639">
    <property type="entry name" value="Epox_hydrolase-like"/>
</dbReference>
<dbReference type="OrthoDB" id="9780765at2"/>
<dbReference type="PRINTS" id="PR00412">
    <property type="entry name" value="EPOXHYDRLASE"/>
</dbReference>
<reference evidence="6 7" key="1">
    <citation type="submission" date="2018-08" db="EMBL/GenBank/DDBJ databases">
        <title>Chitinophagaceae sp. K23C18032701, a novel bacterium isolated from forest soil.</title>
        <authorList>
            <person name="Wang C."/>
        </authorList>
    </citation>
    <scope>NUCLEOTIDE SEQUENCE [LARGE SCALE GENOMIC DNA]</scope>
    <source>
        <strain evidence="6 7">K23C18032701</strain>
    </source>
</reference>
<evidence type="ECO:0000256" key="2">
    <source>
        <dbReference type="ARBA" id="ARBA00022797"/>
    </source>
</evidence>
<dbReference type="Gene3D" id="3.40.50.1820">
    <property type="entry name" value="alpha/beta hydrolase"/>
    <property type="match status" value="1"/>
</dbReference>
<dbReference type="Proteomes" id="UP000261284">
    <property type="component" value="Unassembled WGS sequence"/>
</dbReference>
<dbReference type="Pfam" id="PF06441">
    <property type="entry name" value="EHN"/>
    <property type="match status" value="1"/>
</dbReference>
<comment type="similarity">
    <text evidence="1">Belongs to the peptidase S33 family.</text>
</comment>
<sequence>MKHPFQITIPSSVIDDLKNRLAATRWTDEIENEKWDYGTNKTYLKELCLYWEKTFNWQKQEEYLNSFPQFKTTINKTEIHFLYQKGEGQNAIPLLLTHGYPDSFVRFLKLIPLLTKADESGLSFDVIVPSIPGYGFSEIPTQKGMNTKKIAGLFADLMRKELAYEKFAAHGGDWGSSITEQLALYHESSLLCIHLTDVPFGHGIMPLEDPSKSEEKFQKKTQRWVQTEGAYSAIQSTKPQSLSYGLNDSPAGLAGWIIEKFYTWSDNHRALESVFTKDELLTNLTIYWATQTINSSFRIYHEEIQEIMQAIYNPLVKFNPLNKAGDKTKIPTAFALFPKDISIPPRAYAERFFNVQRWTEMAAGGHFAAMEQPALLAEDIRKFIAAVKYSISTAMSE</sequence>
<dbReference type="GO" id="GO:0004301">
    <property type="term" value="F:epoxide hydrolase activity"/>
    <property type="evidence" value="ECO:0007669"/>
    <property type="project" value="TreeGrafter"/>
</dbReference>
<keyword evidence="7" id="KW-1185">Reference proteome</keyword>
<evidence type="ECO:0000256" key="1">
    <source>
        <dbReference type="ARBA" id="ARBA00010088"/>
    </source>
</evidence>
<dbReference type="PIRSF" id="PIRSF001112">
    <property type="entry name" value="Epoxide_hydrolase"/>
    <property type="match status" value="1"/>
</dbReference>
<organism evidence="6 7">
    <name type="scientific">Deminuibacter soli</name>
    <dbReference type="NCBI Taxonomy" id="2291815"/>
    <lineage>
        <taxon>Bacteria</taxon>
        <taxon>Pseudomonadati</taxon>
        <taxon>Bacteroidota</taxon>
        <taxon>Chitinophagia</taxon>
        <taxon>Chitinophagales</taxon>
        <taxon>Chitinophagaceae</taxon>
        <taxon>Deminuibacter</taxon>
    </lineage>
</organism>
<dbReference type="EMBL" id="QTJU01000011">
    <property type="protein sequence ID" value="RFM26172.1"/>
    <property type="molecule type" value="Genomic_DNA"/>
</dbReference>
<feature type="active site" description="Nucleophile" evidence="4">
    <location>
        <position position="173"/>
    </location>
</feature>
<dbReference type="InterPro" id="IPR010497">
    <property type="entry name" value="Epoxide_hydro_N"/>
</dbReference>
<dbReference type="GO" id="GO:0097176">
    <property type="term" value="P:epoxide metabolic process"/>
    <property type="evidence" value="ECO:0007669"/>
    <property type="project" value="TreeGrafter"/>
</dbReference>